<dbReference type="OMA" id="YYYMERF"/>
<reference evidence="7" key="2">
    <citation type="submission" date="2025-09" db="UniProtKB">
        <authorList>
            <consortium name="Ensembl"/>
        </authorList>
    </citation>
    <scope>IDENTIFICATION</scope>
</reference>
<evidence type="ECO:0000256" key="2">
    <source>
        <dbReference type="ARBA" id="ARBA00022737"/>
    </source>
</evidence>
<dbReference type="GO" id="GO:0045087">
    <property type="term" value="P:innate immune response"/>
    <property type="evidence" value="ECO:0007669"/>
    <property type="project" value="UniProtKB-KW"/>
</dbReference>
<dbReference type="Proteomes" id="UP000594220">
    <property type="component" value="Unplaced"/>
</dbReference>
<keyword evidence="2" id="KW-0677">Repeat</keyword>
<evidence type="ECO:0000256" key="5">
    <source>
        <dbReference type="ARBA" id="ARBA00038336"/>
    </source>
</evidence>
<dbReference type="InterPro" id="IPR011990">
    <property type="entry name" value="TPR-like_helical_dom_sf"/>
</dbReference>
<dbReference type="GO" id="GO:0051607">
    <property type="term" value="P:defense response to virus"/>
    <property type="evidence" value="ECO:0007669"/>
    <property type="project" value="TreeGrafter"/>
</dbReference>
<accession>A0A7M4FIE5</accession>
<dbReference type="FunFam" id="1.25.40.10:FF:000036">
    <property type="entry name" value="interferon-induced protein with tetratricopeptide repeats 5"/>
    <property type="match status" value="1"/>
</dbReference>
<dbReference type="PROSITE" id="PS50005">
    <property type="entry name" value="TPR"/>
    <property type="match status" value="1"/>
</dbReference>
<evidence type="ECO:0000313" key="7">
    <source>
        <dbReference type="Ensembl" id="ENSCPRP00005025645.1"/>
    </source>
</evidence>
<proteinExistence type="inferred from homology"/>
<sequence length="478" mass="55127">LSNNNSCGWKKKINISKNSLQSILLQLECHFTWTLLKEDVDLDDLEETICAQIEFLITKSKISNYNLLSYVKNLNGNNEEALQSLQKAEAAAQRDHAGEVHRKSLVTWGNYAWIYYHMNKLQEAQTYVSKVKDSCKELSSTSCYKCQLPEVYCEEGWALLKFGKKYYERAKKCFEKALAKEPENPEFTSGYAIAMYRLEDDLTKGSSLEPLRRAVTLNPNDTFVMSYLALELQDMAQVEEGEMYIKKALQKTPDLTYVLRYAAMFYRRKREVSKSLQFLEKALTFTPTSSFLHHQIGLCYRTKMYQLKKETKQSSQEQVDLIRRCIFHFKAAVEKKPKFIYAYVDLANMYAEGKRYQEAEDTFQKVLKMKLTGQEKQQIHCRYGQFLEFHKKSEADAIKHFMEALKIEEDATRNMCMKALKKLVEKRIQRGSADAADFGALGFIHQLNGEKSEPLACCSALEPAAGLWHGPAQPSRVA</sequence>
<organism evidence="7 8">
    <name type="scientific">Crocodylus porosus</name>
    <name type="common">Saltwater crocodile</name>
    <name type="synonym">Estuarine crocodile</name>
    <dbReference type="NCBI Taxonomy" id="8502"/>
    <lineage>
        <taxon>Eukaryota</taxon>
        <taxon>Metazoa</taxon>
        <taxon>Chordata</taxon>
        <taxon>Craniata</taxon>
        <taxon>Vertebrata</taxon>
        <taxon>Euteleostomi</taxon>
        <taxon>Archelosauria</taxon>
        <taxon>Archosauria</taxon>
        <taxon>Crocodylia</taxon>
        <taxon>Longirostres</taxon>
        <taxon>Crocodylidae</taxon>
        <taxon>Crocodylus</taxon>
    </lineage>
</organism>
<feature type="repeat" description="TPR" evidence="6">
    <location>
        <begin position="340"/>
        <end position="373"/>
    </location>
</feature>
<dbReference type="GeneTree" id="ENSGT00950000182946"/>
<evidence type="ECO:0000256" key="4">
    <source>
        <dbReference type="ARBA" id="ARBA00022859"/>
    </source>
</evidence>
<keyword evidence="1" id="KW-0399">Innate immunity</keyword>
<dbReference type="Pfam" id="PF13181">
    <property type="entry name" value="TPR_8"/>
    <property type="match status" value="1"/>
</dbReference>
<evidence type="ECO:0000256" key="3">
    <source>
        <dbReference type="ARBA" id="ARBA00022803"/>
    </source>
</evidence>
<keyword evidence="4" id="KW-0391">Immunity</keyword>
<comment type="similarity">
    <text evidence="5">Belongs to the IFIT family.</text>
</comment>
<dbReference type="SMART" id="SM00028">
    <property type="entry name" value="TPR"/>
    <property type="match status" value="6"/>
</dbReference>
<dbReference type="GO" id="GO:0005829">
    <property type="term" value="C:cytosol"/>
    <property type="evidence" value="ECO:0007669"/>
    <property type="project" value="TreeGrafter"/>
</dbReference>
<dbReference type="AlphaFoldDB" id="A0A7M4FIE5"/>
<protein>
    <recommendedName>
        <fullName evidence="9">Interferon induced protein with tetratricopeptide repeats 5</fullName>
    </recommendedName>
</protein>
<name>A0A7M4FIE5_CROPO</name>
<keyword evidence="8" id="KW-1185">Reference proteome</keyword>
<dbReference type="SUPFAM" id="SSF48452">
    <property type="entry name" value="TPR-like"/>
    <property type="match status" value="2"/>
</dbReference>
<evidence type="ECO:0000256" key="6">
    <source>
        <dbReference type="PROSITE-ProRule" id="PRU00339"/>
    </source>
</evidence>
<dbReference type="Gene3D" id="1.25.40.10">
    <property type="entry name" value="Tetratricopeptide repeat domain"/>
    <property type="match status" value="3"/>
</dbReference>
<dbReference type="InterPro" id="IPR019734">
    <property type="entry name" value="TPR_rpt"/>
</dbReference>
<dbReference type="Pfam" id="PF13432">
    <property type="entry name" value="TPR_16"/>
    <property type="match status" value="1"/>
</dbReference>
<evidence type="ECO:0008006" key="9">
    <source>
        <dbReference type="Google" id="ProtNLM"/>
    </source>
</evidence>
<reference evidence="7" key="1">
    <citation type="submission" date="2025-08" db="UniProtKB">
        <authorList>
            <consortium name="Ensembl"/>
        </authorList>
    </citation>
    <scope>IDENTIFICATION</scope>
</reference>
<dbReference type="PANTHER" id="PTHR10271:SF0">
    <property type="entry name" value="INTERFERON-INDUCED PROTEIN WITH TETRATRICOPEPTIDE REPEATS 5"/>
    <property type="match status" value="1"/>
</dbReference>
<evidence type="ECO:0000256" key="1">
    <source>
        <dbReference type="ARBA" id="ARBA00022588"/>
    </source>
</evidence>
<keyword evidence="3 6" id="KW-0802">TPR repeat</keyword>
<dbReference type="PANTHER" id="PTHR10271">
    <property type="entry name" value="INTERFERON-INDUCED PROTEIN WITH TETRATRICOPEPTIDE REPEATS"/>
    <property type="match status" value="1"/>
</dbReference>
<dbReference type="Ensembl" id="ENSCPRT00005029937.1">
    <property type="protein sequence ID" value="ENSCPRP00005025645.1"/>
    <property type="gene ID" value="ENSCPRG00005017770.1"/>
</dbReference>
<evidence type="ECO:0000313" key="8">
    <source>
        <dbReference type="Proteomes" id="UP000594220"/>
    </source>
</evidence>